<dbReference type="CDD" id="cd00104">
    <property type="entry name" value="KAZAL_FS"/>
    <property type="match status" value="3"/>
</dbReference>
<dbReference type="EMBL" id="CP012523">
    <property type="protein sequence ID" value="ALC39344.1"/>
    <property type="molecule type" value="Genomic_DNA"/>
</dbReference>
<evidence type="ECO:0000256" key="1">
    <source>
        <dbReference type="ARBA" id="ARBA00004613"/>
    </source>
</evidence>
<dbReference type="PROSITE" id="PS00282">
    <property type="entry name" value="KAZAL_1"/>
    <property type="match status" value="2"/>
</dbReference>
<keyword evidence="4" id="KW-0472">Membrane</keyword>
<keyword evidence="2" id="KW-0964">Secreted</keyword>
<comment type="subcellular location">
    <subcellularLocation>
        <location evidence="1">Secreted</location>
    </subcellularLocation>
</comment>
<evidence type="ECO:0000313" key="7">
    <source>
        <dbReference type="Proteomes" id="UP000494163"/>
    </source>
</evidence>
<accession>A0A0M5J1M2</accession>
<dbReference type="PANTHER" id="PTHR21179">
    <property type="entry name" value="SERINE-TYPE ENDOPEPTIDASE INHIBITOR"/>
    <property type="match status" value="1"/>
</dbReference>
<feature type="domain" description="Kazal-like" evidence="5">
    <location>
        <begin position="194"/>
        <end position="247"/>
    </location>
</feature>
<dbReference type="PROSITE" id="PS51465">
    <property type="entry name" value="KAZAL_2"/>
    <property type="match status" value="4"/>
</dbReference>
<protein>
    <submittedName>
        <fullName evidence="6">CG31704</fullName>
    </submittedName>
</protein>
<keyword evidence="4" id="KW-0812">Transmembrane</keyword>
<keyword evidence="4" id="KW-1133">Transmembrane helix</keyword>
<evidence type="ECO:0000256" key="4">
    <source>
        <dbReference type="SAM" id="Phobius"/>
    </source>
</evidence>
<dbReference type="GO" id="GO:0004867">
    <property type="term" value="F:serine-type endopeptidase inhibitor activity"/>
    <property type="evidence" value="ECO:0007669"/>
    <property type="project" value="InterPro"/>
</dbReference>
<organism evidence="6 7">
    <name type="scientific">Drosophila busckii</name>
    <name type="common">Fruit fly</name>
    <dbReference type="NCBI Taxonomy" id="30019"/>
    <lineage>
        <taxon>Eukaryota</taxon>
        <taxon>Metazoa</taxon>
        <taxon>Ecdysozoa</taxon>
        <taxon>Arthropoda</taxon>
        <taxon>Hexapoda</taxon>
        <taxon>Insecta</taxon>
        <taxon>Pterygota</taxon>
        <taxon>Neoptera</taxon>
        <taxon>Endopterygota</taxon>
        <taxon>Diptera</taxon>
        <taxon>Brachycera</taxon>
        <taxon>Muscomorpha</taxon>
        <taxon>Ephydroidea</taxon>
        <taxon>Drosophilidae</taxon>
        <taxon>Drosophila</taxon>
    </lineage>
</organism>
<evidence type="ECO:0000256" key="3">
    <source>
        <dbReference type="ARBA" id="ARBA00023157"/>
    </source>
</evidence>
<reference evidence="6 7" key="1">
    <citation type="submission" date="2015-08" db="EMBL/GenBank/DDBJ databases">
        <title>Ancestral chromatin configuration constrains chromatin evolution on differentiating sex chromosomes in Drosophila.</title>
        <authorList>
            <person name="Zhou Q."/>
            <person name="Bachtrog D."/>
        </authorList>
    </citation>
    <scope>NUCLEOTIDE SEQUENCE [LARGE SCALE GENOMIC DNA]</scope>
    <source>
        <tissue evidence="6">Whole larvae</tissue>
    </source>
</reference>
<evidence type="ECO:0000259" key="5">
    <source>
        <dbReference type="PROSITE" id="PS51465"/>
    </source>
</evidence>
<dbReference type="SMART" id="SM00280">
    <property type="entry name" value="KAZAL"/>
    <property type="match status" value="4"/>
</dbReference>
<evidence type="ECO:0000313" key="6">
    <source>
        <dbReference type="EMBL" id="ALC39344.1"/>
    </source>
</evidence>
<keyword evidence="7" id="KW-1185">Reference proteome</keyword>
<dbReference type="Gene3D" id="3.30.60.30">
    <property type="match status" value="4"/>
</dbReference>
<dbReference type="Proteomes" id="UP000494163">
    <property type="component" value="Chromosome 2L"/>
</dbReference>
<feature type="transmembrane region" description="Helical" evidence="4">
    <location>
        <begin position="175"/>
        <end position="192"/>
    </location>
</feature>
<dbReference type="PANTHER" id="PTHR21179:SF0">
    <property type="entry name" value="SERINE PROTEASE INHIBITOR KAZAL-TYPE 4"/>
    <property type="match status" value="1"/>
</dbReference>
<dbReference type="AlphaFoldDB" id="A0A0M5J1M2"/>
<evidence type="ECO:0000256" key="2">
    <source>
        <dbReference type="ARBA" id="ARBA00022525"/>
    </source>
</evidence>
<name>A0A0M5J1M2_DROBS</name>
<dbReference type="SUPFAM" id="SSF100895">
    <property type="entry name" value="Kazal-type serine protease inhibitors"/>
    <property type="match status" value="4"/>
</dbReference>
<dbReference type="InterPro" id="IPR036058">
    <property type="entry name" value="Kazal_dom_sf"/>
</dbReference>
<dbReference type="Pfam" id="PF00050">
    <property type="entry name" value="Kazal_1"/>
    <property type="match status" value="4"/>
</dbReference>
<dbReference type="InterPro" id="IPR002350">
    <property type="entry name" value="Kazal_dom"/>
</dbReference>
<feature type="domain" description="Kazal-like" evidence="5">
    <location>
        <begin position="121"/>
        <end position="174"/>
    </location>
</feature>
<sequence>MRNAVCGSDGVSYISECLLDCQKDNGKNISIAYKGECMKLFAISFFCLLALTMAQKPCACHGDFDPVCGTDGISYPNYCSYMCAVENGKDLTIANEGSCMRLLIFLAIYLIGLLVFAAGQKGQLKPCECPILRKPVCGSDGETYPNTCALKCAAKIDKSRGLELSVKHPGECMRLLIFLAIYLIGLLVFAAGQKGQFKPCECPILRKPVCGSDGETYPNTCALKCAAKIDKSRGLELSVKHPGECKV</sequence>
<dbReference type="InterPro" id="IPR039932">
    <property type="entry name" value="Spink4-like"/>
</dbReference>
<dbReference type="GO" id="GO:0005576">
    <property type="term" value="C:extracellular region"/>
    <property type="evidence" value="ECO:0007669"/>
    <property type="project" value="UniProtKB-SubCell"/>
</dbReference>
<feature type="domain" description="Kazal-like" evidence="5">
    <location>
        <begin position="1"/>
        <end position="39"/>
    </location>
</feature>
<dbReference type="STRING" id="30019.A0A0M5J1M2"/>
<feature type="domain" description="Kazal-like" evidence="5">
    <location>
        <begin position="48"/>
        <end position="101"/>
    </location>
</feature>
<feature type="transmembrane region" description="Helical" evidence="4">
    <location>
        <begin position="100"/>
        <end position="118"/>
    </location>
</feature>
<dbReference type="OMA" id="KMANCAA"/>
<proteinExistence type="predicted"/>
<keyword evidence="3" id="KW-1015">Disulfide bond</keyword>
<gene>
    <name evidence="6" type="ORF">Dbus_chr2Lg1429</name>
</gene>